<dbReference type="GO" id="GO:0016539">
    <property type="term" value="P:intein-mediated protein splicing"/>
    <property type="evidence" value="ECO:0007669"/>
    <property type="project" value="InterPro"/>
</dbReference>
<dbReference type="CDD" id="cd00081">
    <property type="entry name" value="Hint"/>
    <property type="match status" value="1"/>
</dbReference>
<dbReference type="PANTHER" id="PTHR32305">
    <property type="match status" value="1"/>
</dbReference>
<dbReference type="EMBL" id="CP009439">
    <property type="protein sequence ID" value="AIS02532.1"/>
    <property type="molecule type" value="Genomic_DNA"/>
</dbReference>
<dbReference type="SUPFAM" id="SSF51294">
    <property type="entry name" value="Hedgehog/intein (Hint) domain"/>
    <property type="match status" value="1"/>
</dbReference>
<feature type="region of interest" description="Disordered" evidence="1">
    <location>
        <begin position="1247"/>
        <end position="1269"/>
    </location>
</feature>
<feature type="compositionally biased region" description="Low complexity" evidence="1">
    <location>
        <begin position="1921"/>
        <end position="1932"/>
    </location>
</feature>
<keyword evidence="3" id="KW-0614">Plasmid</keyword>
<dbReference type="InterPro" id="IPR050708">
    <property type="entry name" value="T6SS_VgrG/RHS"/>
</dbReference>
<dbReference type="PANTHER" id="PTHR32305:SF17">
    <property type="entry name" value="TRNA NUCLEASE WAPA"/>
    <property type="match status" value="1"/>
</dbReference>
<dbReference type="InterPro" id="IPR006530">
    <property type="entry name" value="YD"/>
</dbReference>
<dbReference type="Pfam" id="PF05593">
    <property type="entry name" value="RHS_repeat"/>
    <property type="match status" value="2"/>
</dbReference>
<dbReference type="NCBIfam" id="TIGR03696">
    <property type="entry name" value="Rhs_assc_core"/>
    <property type="match status" value="1"/>
</dbReference>
<evidence type="ECO:0000313" key="4">
    <source>
        <dbReference type="Proteomes" id="UP000029482"/>
    </source>
</evidence>
<dbReference type="HOGENOM" id="CLU_000662_1_0_11"/>
<dbReference type="NCBIfam" id="TIGR01643">
    <property type="entry name" value="YD_repeat_2x"/>
    <property type="match status" value="3"/>
</dbReference>
<dbReference type="RefSeq" id="WP_244315385.1">
    <property type="nucleotide sequence ID" value="NZ_CP009439.1"/>
</dbReference>
<feature type="region of interest" description="Disordered" evidence="1">
    <location>
        <begin position="1801"/>
        <end position="1839"/>
    </location>
</feature>
<dbReference type="Gene3D" id="2.180.10.10">
    <property type="entry name" value="RHS repeat-associated core"/>
    <property type="match status" value="1"/>
</dbReference>
<feature type="compositionally biased region" description="Polar residues" evidence="1">
    <location>
        <begin position="839"/>
        <end position="857"/>
    </location>
</feature>
<protein>
    <submittedName>
        <fullName evidence="3">YD repeat protein</fullName>
    </submittedName>
</protein>
<dbReference type="InterPro" id="IPR006141">
    <property type="entry name" value="Intein_N"/>
</dbReference>
<dbReference type="InterPro" id="IPR003587">
    <property type="entry name" value="Hint_dom_N"/>
</dbReference>
<feature type="region of interest" description="Disordered" evidence="1">
    <location>
        <begin position="835"/>
        <end position="857"/>
    </location>
</feature>
<organism evidence="3 4">
    <name type="scientific">Streptomyces glaucescens</name>
    <dbReference type="NCBI Taxonomy" id="1907"/>
    <lineage>
        <taxon>Bacteria</taxon>
        <taxon>Bacillati</taxon>
        <taxon>Actinomycetota</taxon>
        <taxon>Actinomycetes</taxon>
        <taxon>Kitasatosporales</taxon>
        <taxon>Streptomycetaceae</taxon>
        <taxon>Streptomyces</taxon>
    </lineage>
</organism>
<geneLocation type="plasmid" evidence="3 4">
    <name>pSglau1</name>
</geneLocation>
<dbReference type="SMART" id="SM00306">
    <property type="entry name" value="HintN"/>
    <property type="match status" value="1"/>
</dbReference>
<dbReference type="InterPro" id="IPR036844">
    <property type="entry name" value="Hint_dom_sf"/>
</dbReference>
<dbReference type="InterPro" id="IPR022385">
    <property type="entry name" value="Rhs_assc_core"/>
</dbReference>
<feature type="region of interest" description="Disordered" evidence="1">
    <location>
        <begin position="1004"/>
        <end position="1029"/>
    </location>
</feature>
<feature type="domain" description="Hint" evidence="2">
    <location>
        <begin position="2060"/>
        <end position="2161"/>
    </location>
</feature>
<feature type="region of interest" description="Disordered" evidence="1">
    <location>
        <begin position="1879"/>
        <end position="1936"/>
    </location>
</feature>
<dbReference type="InterPro" id="IPR030934">
    <property type="entry name" value="Intein_C"/>
</dbReference>
<name>A0A089XKP1_STRGA</name>
<dbReference type="PROSITE" id="PS50817">
    <property type="entry name" value="INTEIN_N_TER"/>
    <property type="match status" value="1"/>
</dbReference>
<feature type="compositionally biased region" description="Gly residues" evidence="1">
    <location>
        <begin position="1904"/>
        <end position="1920"/>
    </location>
</feature>
<dbReference type="KEGG" id="sgu:SGLAU_33010"/>
<dbReference type="eggNOG" id="COG3209">
    <property type="taxonomic scope" value="Bacteria"/>
</dbReference>
<evidence type="ECO:0000259" key="2">
    <source>
        <dbReference type="SMART" id="SM00306"/>
    </source>
</evidence>
<gene>
    <name evidence="3" type="ORF">SGLAU_33010</name>
</gene>
<accession>A0A089XKP1</accession>
<feature type="compositionally biased region" description="Polar residues" evidence="1">
    <location>
        <begin position="1247"/>
        <end position="1262"/>
    </location>
</feature>
<keyword evidence="4" id="KW-1185">Reference proteome</keyword>
<reference evidence="4" key="1">
    <citation type="journal article" date="2015" name="J. Biotechnol.">
        <title>Complete genome sequence of the actinobacterium Streptomyces glaucescens GLA.O (DSM 40922) consisting of a linear chromosome and one linear plasmid.</title>
        <authorList>
            <person name="Ortseifen V."/>
            <person name="Winkler A."/>
            <person name="Albersmeier A."/>
            <person name="Wendler S."/>
            <person name="Puhler A."/>
            <person name="Kalinowski J."/>
            <person name="Ruckert C."/>
        </authorList>
    </citation>
    <scope>NUCLEOTIDE SEQUENCE [LARGE SCALE GENOMIC DNA]</scope>
    <source>
        <strain evidence="4">DSM 40922 / GLA O</strain>
        <plasmid evidence="4">pSglau1</plasmid>
    </source>
</reference>
<dbReference type="Pfam" id="PF07591">
    <property type="entry name" value="PT-HINT"/>
    <property type="match status" value="1"/>
</dbReference>
<proteinExistence type="predicted"/>
<dbReference type="PROSITE" id="PS50818">
    <property type="entry name" value="INTEIN_C_TER"/>
    <property type="match status" value="1"/>
</dbReference>
<dbReference type="NCBIfam" id="TIGR01443">
    <property type="entry name" value="intein_Cterm"/>
    <property type="match status" value="1"/>
</dbReference>
<sequence length="2325" mass="249939">MTRRSFALSSWSWQRASRRRLTAVGLPVTAAVIATLLGAAPAEDTSRSHTKLPEPKYGKAAAFKAKSFRSSDPAYAAANKTLKQAATKPAWPTPGSATLDLPSAAGQRTKANSLPVALAAAAAQPTTATKSTTKPTAKVAQAPGRAKVAVLDRKLAKKLGIEGLVLTVQRADGKTNASSLSLSVDYSGFAHAYGGAWASRLRAIELPACAVTTPNKPHCRTTRVLPTSNDAKNGTLTTQVTTRQATRATATTTMVALSAAASSDQGSYQATPLSVSSTWAGGGSNGDFTWSYPMDAVPAPAGTAPTVTLGYSAQSIDGRTSSTSAQPSWVGEGFDVPTSYIERSYGSCDDDGQNDKADLCWKEHNASVVLNGKSSPLIKDAAGWHLKNDDGEKVTLATGAVNGDDGDTGTSGDQGEYWTITATDGTQYVFGKNRLPGWSDNGTAADDPVTNSTWVVPVFGDDTGEPGYSSSTSFAGRAKLQAWRWNLDYVVDPHGNVTSYWYTKEGNYYAKNASTGNGTYYHRGGWLKRIDYGQRSDTVYSKPAAARVQFDVAERCLPVTGGETCGSLTETNKAAWPDVPFDQICAASTPCTDRNAPSFFTRKRLTDVTTQVYEGTGTGADTDYRDVNAWHMEHSFPDPGDGSAPGMWLKSIQHTGKVGTSPITLPAVTFEGIQLHNRVDKTGDDVVPYIKWRVRKINSETGSVLTVNYSTPECIADTNLPTALDKNTKRCYPVKWIPPTNPTGGEDPQPRTDFFHKYVVTQVTESDPTGGAPLKETNYTYTGGGAWAYDDESPISPAKYRTWGIWRGYNTVTTTVGEASGTRSKTTALYYRGMHGDKQTSGTRSETITDSQGVSQTDSEQLAGQLREQITYNGTSGQEISANVITPWSRETSSDTHSYGTVRGHIVRTGTEVTRTRLNSGSTITATTTTTYDPKSGLPLTVEKDAGGTKDCTRTWYATDETKWMLSYPKRVEKVSTACSATPNRTNDPNTTDLVADTRSSYDNQAYAAPPTKGDVTRTERLTGYNTDGTGRYQTITTAAYDALGRPTDTWNTKGTRTKHIAYTPATGGPITQTATTNAAGHTATAEHAPDWGVDLARTDANGNRTELAYDALGRLTDVWLADRDRSAGQTPTHKYEYKVQSTAASWVATKSLNNDGTTYLTQYAIYDALLRPRQVQVPAATGTGRVISETKYDTRGLAVETAAQYIDTKAPSGALATLLTAAPAGTATVFDGAGRPTVQKTLVNGQEHSRTTTSYDGNATTVLPPDGAPAVREEYDARGRLAEKREYNDNTVTADYAGFTYTYDHADRLKTVKDSDSNTWSYGYDFLGRQTNATDPDSGSSTTDYNDLDQVVAATDARNKTIGYTYDNLGRQTARVDGPVPLVSGVPTPNDSKILARWSYDTIAKGQLTSSIRYVGGKTGDVYAITNADYDKLYRVLKEQYTISTKEGALAGTGYYTIHNAYNLDGTLQKRTIPAMGGLAAETLTYGYTPTRLPDTLQGLTGIVQNTDYLPAGEHIRTTLGVSSAADWTEINYAYEDGTQGLARQTVVSETHTGTDADIYYRYDKAGNPTETDDRSTNPGDKQCFTYDGHRRLKTAWTATTDCANAPTTSTVGGRAPYWQSFTYDSVGNRKTVTDHLANGGPATTTYTYKTTDQTRPHALANTITNLASGTQTMNSYTYWENGATKTRNLNGTTQTLDWDVEGELEKVTEASGTTTTFLNDGDGSRLIRRDTTGTTLYLAETELRLDNASGNVTATRYYTHAGKAVAMRTPGVLTWQSTDHHGTASLQIDAATQALTRRPTKPFGEDRGGEKPTTWRGEKGFVGGTEDPTGLTHIGSREYDSTTGRFISVDPIGDLKDPQQINGYAYSNNNPVTFSDPTGNLWGWPDSMPSGPPSFISENPSGGSGNSSGGTSSGGTSAGGASSAGSANYSQGGGGGSSCHRFQSGYVFSVPCQSGEPSKPQKRGDWKDALAGIGHWITESAEAMSSASWWCWIEDCSGATDAYEKFVDSKGIDTDSSLYNDTQDRLEAYSMVGGSLAAVSAKLLKTGFKKSDVPRIDCQCFLAGTAVLMADGSTKSIEDIVLGDEVLATDPETGEQGPRKVTSLIVTKDDKHFNELSIATDSGIEKLTATYEHPFWSPSELDWVLAGDLRPGMTLRTAGGLTVIVTANRAYTETFSITYNITVDDLHTYYVRAGATPVLVHNCGGANGGKYGDLQPAGAGNEINHIPANSSSPLSKYSGPSIRMEYADHRAVYSTGSSLASQAWRMRQRELIDAGDFRGAMQMDVGDIRARFGNKYDEAITEMWLSLSQNKALREWARNQQNP</sequence>
<dbReference type="Gene3D" id="2.170.16.10">
    <property type="entry name" value="Hedgehog/Intein (Hint) domain"/>
    <property type="match status" value="1"/>
</dbReference>
<evidence type="ECO:0000313" key="3">
    <source>
        <dbReference type="EMBL" id="AIS02532.1"/>
    </source>
</evidence>
<dbReference type="InterPro" id="IPR031325">
    <property type="entry name" value="RHS_repeat"/>
</dbReference>
<evidence type="ECO:0000256" key="1">
    <source>
        <dbReference type="SAM" id="MobiDB-lite"/>
    </source>
</evidence>
<dbReference type="Proteomes" id="UP000029482">
    <property type="component" value="Plasmid pSglau1"/>
</dbReference>